<evidence type="ECO:0000313" key="9">
    <source>
        <dbReference type="EMBL" id="EXU78743.1"/>
    </source>
</evidence>
<reference evidence="9 10" key="1">
    <citation type="submission" date="2014-01" db="EMBL/GenBank/DDBJ databases">
        <title>Interspecies Systems Biology Uncovers Metabolites Affecting C. elegans Gene Expression and Life History Traits.</title>
        <authorList>
            <person name="Watson E."/>
            <person name="Macneil L.T."/>
            <person name="Ritter A.D."/>
            <person name="Yilmaz L.S."/>
            <person name="Rosebrock A.P."/>
            <person name="Caudy A.A."/>
            <person name="Walhout A.J."/>
        </authorList>
    </citation>
    <scope>NUCLEOTIDE SEQUENCE [LARGE SCALE GENOMIC DNA]</scope>
    <source>
        <strain evidence="9 10">DA1877</strain>
    </source>
</reference>
<dbReference type="GO" id="GO:0004888">
    <property type="term" value="F:transmembrane signaling receptor activity"/>
    <property type="evidence" value="ECO:0007669"/>
    <property type="project" value="InterPro"/>
</dbReference>
<dbReference type="CDD" id="cd11386">
    <property type="entry name" value="MCP_signal"/>
    <property type="match status" value="1"/>
</dbReference>
<dbReference type="PROSITE" id="PS50111">
    <property type="entry name" value="CHEMOTAXIS_TRANSDUC_2"/>
    <property type="match status" value="1"/>
</dbReference>
<evidence type="ECO:0000313" key="10">
    <source>
        <dbReference type="Proteomes" id="UP000020766"/>
    </source>
</evidence>
<feature type="domain" description="HAMP" evidence="8">
    <location>
        <begin position="212"/>
        <end position="265"/>
    </location>
</feature>
<dbReference type="SMART" id="SM00283">
    <property type="entry name" value="MA"/>
    <property type="match status" value="1"/>
</dbReference>
<dbReference type="InterPro" id="IPR004089">
    <property type="entry name" value="MCPsignal_dom"/>
</dbReference>
<organism evidence="9 10">
    <name type="scientific">Comamonas aquatica DA1877</name>
    <dbReference type="NCBI Taxonomy" id="1457173"/>
    <lineage>
        <taxon>Bacteria</taxon>
        <taxon>Pseudomonadati</taxon>
        <taxon>Pseudomonadota</taxon>
        <taxon>Betaproteobacteria</taxon>
        <taxon>Burkholderiales</taxon>
        <taxon>Comamonadaceae</taxon>
        <taxon>Comamonas</taxon>
    </lineage>
</organism>
<feature type="transmembrane region" description="Helical" evidence="6">
    <location>
        <begin position="189"/>
        <end position="210"/>
    </location>
</feature>
<name>A0A014NH72_9BURK</name>
<accession>A0A014NH72</accession>
<dbReference type="PANTHER" id="PTHR43531:SF14">
    <property type="entry name" value="METHYL-ACCEPTING CHEMOTAXIS PROTEIN I-RELATED"/>
    <property type="match status" value="1"/>
</dbReference>
<evidence type="ECO:0000256" key="2">
    <source>
        <dbReference type="ARBA" id="ARBA00022481"/>
    </source>
</evidence>
<keyword evidence="2" id="KW-0488">Methylation</keyword>
<dbReference type="InterPro" id="IPR003660">
    <property type="entry name" value="HAMP_dom"/>
</dbReference>
<dbReference type="FunFam" id="1.10.287.950:FF:000001">
    <property type="entry name" value="Methyl-accepting chemotaxis sensory transducer"/>
    <property type="match status" value="1"/>
</dbReference>
<proteinExistence type="inferred from homology"/>
<evidence type="ECO:0000256" key="1">
    <source>
        <dbReference type="ARBA" id="ARBA00004370"/>
    </source>
</evidence>
<dbReference type="GO" id="GO:0005886">
    <property type="term" value="C:plasma membrane"/>
    <property type="evidence" value="ECO:0007669"/>
    <property type="project" value="TreeGrafter"/>
</dbReference>
<dbReference type="InterPro" id="IPR004090">
    <property type="entry name" value="Chemotax_Me-accpt_rcpt"/>
</dbReference>
<evidence type="ECO:0000259" key="8">
    <source>
        <dbReference type="PROSITE" id="PS50885"/>
    </source>
</evidence>
<keyword evidence="6" id="KW-0812">Transmembrane</keyword>
<dbReference type="EMBL" id="JBOK01000028">
    <property type="protein sequence ID" value="EXU78743.1"/>
    <property type="molecule type" value="Genomic_DNA"/>
</dbReference>
<comment type="similarity">
    <text evidence="3">Belongs to the methyl-accepting chemotaxis (MCP) protein family.</text>
</comment>
<dbReference type="SMART" id="SM00304">
    <property type="entry name" value="HAMP"/>
    <property type="match status" value="1"/>
</dbReference>
<protein>
    <submittedName>
        <fullName evidence="9">Membrane protein</fullName>
    </submittedName>
</protein>
<gene>
    <name evidence="9" type="ORF">AX13_10065</name>
</gene>
<dbReference type="InterPro" id="IPR024478">
    <property type="entry name" value="HlyB_4HB_MCP"/>
</dbReference>
<keyword evidence="6" id="KW-1133">Transmembrane helix</keyword>
<dbReference type="Gene3D" id="1.10.287.950">
    <property type="entry name" value="Methyl-accepting chemotaxis protein"/>
    <property type="match status" value="1"/>
</dbReference>
<dbReference type="Proteomes" id="UP000020766">
    <property type="component" value="Unassembled WGS sequence"/>
</dbReference>
<evidence type="ECO:0000256" key="4">
    <source>
        <dbReference type="PROSITE-ProRule" id="PRU00284"/>
    </source>
</evidence>
<dbReference type="InterPro" id="IPR051310">
    <property type="entry name" value="MCP_chemotaxis"/>
</dbReference>
<evidence type="ECO:0000256" key="6">
    <source>
        <dbReference type="SAM" id="Phobius"/>
    </source>
</evidence>
<sequence>MSYGNWPIGRKLAAVLGSILLLFVSSSGLAIYQSLQQDRMLSHMMDEVLVTERALKNWSMNVTAGVQRAAAIAKSDDASLVQYFDKATKEATADTAVQMKIINAHLRDPAQLALLEKSSKLRDAYLAQRKEIAALKAAGNAEGAHRVFTQQFEPTMTAYLQSVADLADAQRSLFDQLSAQSRQSRTASMWQLGVFTSAALALGLLFAVLVTRSITRPLHLAQQAAREVAALDLSGTPQTHYHSDETGQLLRSLDEMRSTLNRTMGQVLQSAQSISTASEEVASGSNDLSSRTETTAANLEQSASAIEQLSSSAQQCTEATRQAEALTRNSSLATQQGYDKTQHVQQTMEQIHASSRKIGDIIGVIDGIAFQTNILALNAAVEAARAGEQGRGFAVVAGEVRTLAQRSATAAKEIRQLIDTNLHSVSAGTAQVHDASQAMQAILDNVTRVQDIVAEVNAATNEQSQGAAQVNQAIAQLDQMTQQNAALVEESNAAAAHLHAQASQLRQVVEAFKLSQQPTAQRAPTLPRSREPALLSG</sequence>
<dbReference type="GO" id="GO:0007165">
    <property type="term" value="P:signal transduction"/>
    <property type="evidence" value="ECO:0007669"/>
    <property type="project" value="UniProtKB-KW"/>
</dbReference>
<dbReference type="RefSeq" id="WP_081770853.1">
    <property type="nucleotide sequence ID" value="NZ_JBOK01000028.1"/>
</dbReference>
<evidence type="ECO:0000259" key="7">
    <source>
        <dbReference type="PROSITE" id="PS50111"/>
    </source>
</evidence>
<keyword evidence="4" id="KW-0807">Transducer</keyword>
<keyword evidence="6" id="KW-0472">Membrane</keyword>
<feature type="domain" description="Methyl-accepting transducer" evidence="7">
    <location>
        <begin position="270"/>
        <end position="499"/>
    </location>
</feature>
<dbReference type="SUPFAM" id="SSF58104">
    <property type="entry name" value="Methyl-accepting chemotaxis protein (MCP) signaling domain"/>
    <property type="match status" value="1"/>
</dbReference>
<dbReference type="CDD" id="cd19411">
    <property type="entry name" value="MCP2201-like_sensor"/>
    <property type="match status" value="1"/>
</dbReference>
<comment type="caution">
    <text evidence="9">The sequence shown here is derived from an EMBL/GenBank/DDBJ whole genome shotgun (WGS) entry which is preliminary data.</text>
</comment>
<dbReference type="PANTHER" id="PTHR43531">
    <property type="entry name" value="PROTEIN ICFG"/>
    <property type="match status" value="1"/>
</dbReference>
<evidence type="ECO:0000256" key="5">
    <source>
        <dbReference type="SAM" id="MobiDB-lite"/>
    </source>
</evidence>
<dbReference type="InterPro" id="IPR047347">
    <property type="entry name" value="YvaQ-like_sensor"/>
</dbReference>
<dbReference type="STRING" id="225991.MA05_11745"/>
<dbReference type="Pfam" id="PF00672">
    <property type="entry name" value="HAMP"/>
    <property type="match status" value="1"/>
</dbReference>
<evidence type="ECO:0000256" key="3">
    <source>
        <dbReference type="ARBA" id="ARBA00029447"/>
    </source>
</evidence>
<dbReference type="GO" id="GO:0006935">
    <property type="term" value="P:chemotaxis"/>
    <property type="evidence" value="ECO:0007669"/>
    <property type="project" value="InterPro"/>
</dbReference>
<dbReference type="PRINTS" id="PR00260">
    <property type="entry name" value="CHEMTRNSDUCR"/>
</dbReference>
<dbReference type="PATRIC" id="fig|1457173.3.peg.3413"/>
<dbReference type="PROSITE" id="PS50885">
    <property type="entry name" value="HAMP"/>
    <property type="match status" value="1"/>
</dbReference>
<dbReference type="Pfam" id="PF00015">
    <property type="entry name" value="MCPsignal"/>
    <property type="match status" value="1"/>
</dbReference>
<comment type="subcellular location">
    <subcellularLocation>
        <location evidence="1">Membrane</location>
    </subcellularLocation>
</comment>
<dbReference type="Pfam" id="PF12729">
    <property type="entry name" value="4HB_MCP_1"/>
    <property type="match status" value="1"/>
</dbReference>
<feature type="region of interest" description="Disordered" evidence="5">
    <location>
        <begin position="516"/>
        <end position="537"/>
    </location>
</feature>
<keyword evidence="10" id="KW-1185">Reference proteome</keyword>
<dbReference type="AlphaFoldDB" id="A0A014NH72"/>